<comment type="subcellular location">
    <subcellularLocation>
        <location evidence="1">Cell membrane</location>
        <topology evidence="1">Multi-pass membrane protein</topology>
    </subcellularLocation>
</comment>
<sequence>MFLFIGGPEWIIILAIFLFVLLLPLIALINILNHEFTGNNKIIWVLIVLFLPFLGSVLYFAMGKNQKITN</sequence>
<organism evidence="8 9">
    <name type="scientific">Carboxylicivirga linearis</name>
    <dbReference type="NCBI Taxonomy" id="1628157"/>
    <lineage>
        <taxon>Bacteria</taxon>
        <taxon>Pseudomonadati</taxon>
        <taxon>Bacteroidota</taxon>
        <taxon>Bacteroidia</taxon>
        <taxon>Marinilabiliales</taxon>
        <taxon>Marinilabiliaceae</taxon>
        <taxon>Carboxylicivirga</taxon>
    </lineage>
</organism>
<keyword evidence="4 6" id="KW-1133">Transmembrane helix</keyword>
<dbReference type="RefSeq" id="WP_212215997.1">
    <property type="nucleotide sequence ID" value="NZ_JAGUCO010000006.1"/>
</dbReference>
<name>A0ABS5JV18_9BACT</name>
<evidence type="ECO:0000256" key="1">
    <source>
        <dbReference type="ARBA" id="ARBA00004651"/>
    </source>
</evidence>
<dbReference type="Proteomes" id="UP000708576">
    <property type="component" value="Unassembled WGS sequence"/>
</dbReference>
<evidence type="ECO:0000256" key="5">
    <source>
        <dbReference type="ARBA" id="ARBA00023136"/>
    </source>
</evidence>
<reference evidence="8 9" key="1">
    <citation type="journal article" date="2015" name="Int. J. Syst. Evol. Microbiol.">
        <title>Carboxylicivirga linearis sp. nov., isolated from a sea cucumber culture pond.</title>
        <authorList>
            <person name="Wang F.Q."/>
            <person name="Zhou Y.X."/>
            <person name="Lin X.Z."/>
            <person name="Chen G.J."/>
            <person name="Du Z.J."/>
        </authorList>
    </citation>
    <scope>NUCLEOTIDE SEQUENCE [LARGE SCALE GENOMIC DNA]</scope>
    <source>
        <strain evidence="8 9">FB218</strain>
    </source>
</reference>
<gene>
    <name evidence="8" type="ORF">KEM10_10730</name>
</gene>
<protein>
    <submittedName>
        <fullName evidence="8">PLDc N-terminal domain-containing protein</fullName>
    </submittedName>
</protein>
<evidence type="ECO:0000313" key="8">
    <source>
        <dbReference type="EMBL" id="MBS2098755.1"/>
    </source>
</evidence>
<keyword evidence="9" id="KW-1185">Reference proteome</keyword>
<feature type="domain" description="Cardiolipin synthase N-terminal" evidence="7">
    <location>
        <begin position="23"/>
        <end position="63"/>
    </location>
</feature>
<keyword evidence="5 6" id="KW-0472">Membrane</keyword>
<dbReference type="InterPro" id="IPR027379">
    <property type="entry name" value="CLS_N"/>
</dbReference>
<keyword evidence="3 6" id="KW-0812">Transmembrane</keyword>
<proteinExistence type="predicted"/>
<evidence type="ECO:0000256" key="3">
    <source>
        <dbReference type="ARBA" id="ARBA00022692"/>
    </source>
</evidence>
<accession>A0ABS5JV18</accession>
<feature type="transmembrane region" description="Helical" evidence="6">
    <location>
        <begin position="12"/>
        <end position="31"/>
    </location>
</feature>
<evidence type="ECO:0000256" key="2">
    <source>
        <dbReference type="ARBA" id="ARBA00022475"/>
    </source>
</evidence>
<feature type="transmembrane region" description="Helical" evidence="6">
    <location>
        <begin position="43"/>
        <end position="62"/>
    </location>
</feature>
<keyword evidence="2" id="KW-1003">Cell membrane</keyword>
<comment type="caution">
    <text evidence="8">The sequence shown here is derived from an EMBL/GenBank/DDBJ whole genome shotgun (WGS) entry which is preliminary data.</text>
</comment>
<dbReference type="EMBL" id="JAGUCO010000006">
    <property type="protein sequence ID" value="MBS2098755.1"/>
    <property type="molecule type" value="Genomic_DNA"/>
</dbReference>
<evidence type="ECO:0000259" key="7">
    <source>
        <dbReference type="Pfam" id="PF13396"/>
    </source>
</evidence>
<evidence type="ECO:0000256" key="6">
    <source>
        <dbReference type="SAM" id="Phobius"/>
    </source>
</evidence>
<evidence type="ECO:0000313" key="9">
    <source>
        <dbReference type="Proteomes" id="UP000708576"/>
    </source>
</evidence>
<evidence type="ECO:0000256" key="4">
    <source>
        <dbReference type="ARBA" id="ARBA00022989"/>
    </source>
</evidence>
<dbReference type="Pfam" id="PF13396">
    <property type="entry name" value="PLDc_N"/>
    <property type="match status" value="1"/>
</dbReference>